<organism evidence="2 3">
    <name type="scientific">Heliomicrobium undosum</name>
    <dbReference type="NCBI Taxonomy" id="121734"/>
    <lineage>
        <taxon>Bacteria</taxon>
        <taxon>Bacillati</taxon>
        <taxon>Bacillota</taxon>
        <taxon>Clostridia</taxon>
        <taxon>Eubacteriales</taxon>
        <taxon>Heliobacteriaceae</taxon>
        <taxon>Heliomicrobium</taxon>
    </lineage>
</organism>
<proteinExistence type="predicted"/>
<dbReference type="EMBL" id="WXEY01000001">
    <property type="protein sequence ID" value="MZP28307.1"/>
    <property type="molecule type" value="Genomic_DNA"/>
</dbReference>
<evidence type="ECO:0000313" key="2">
    <source>
        <dbReference type="EMBL" id="MZP28307.1"/>
    </source>
</evidence>
<dbReference type="PROSITE" id="PS51379">
    <property type="entry name" value="4FE4S_FER_2"/>
    <property type="match status" value="1"/>
</dbReference>
<name>A0A845KXI9_9FIRM</name>
<dbReference type="InterPro" id="IPR017896">
    <property type="entry name" value="4Fe4S_Fe-S-bd"/>
</dbReference>
<protein>
    <submittedName>
        <fullName evidence="2">Epoxyqueuosine reductase</fullName>
    </submittedName>
</protein>
<dbReference type="OrthoDB" id="9784571at2"/>
<reference evidence="2 3" key="1">
    <citation type="submission" date="2020-01" db="EMBL/GenBank/DDBJ databases">
        <title>Whole-genome sequence of Heliobacterium undosum DSM 13378.</title>
        <authorList>
            <person name="Kyndt J.A."/>
            <person name="Meyer T.E."/>
        </authorList>
    </citation>
    <scope>NUCLEOTIDE SEQUENCE [LARGE SCALE GENOMIC DNA]</scope>
    <source>
        <strain evidence="2 3">DSM 13378</strain>
    </source>
</reference>
<dbReference type="Proteomes" id="UP000463470">
    <property type="component" value="Unassembled WGS sequence"/>
</dbReference>
<gene>
    <name evidence="2" type="ORF">GTO91_01030</name>
</gene>
<comment type="caution">
    <text evidence="2">The sequence shown here is derived from an EMBL/GenBank/DDBJ whole genome shotgun (WGS) entry which is preliminary data.</text>
</comment>
<dbReference type="PANTHER" id="PTHR42827:SF1">
    <property type="entry name" value="IRON-SULFUR CLUSTER-BINDING PROTEIN"/>
    <property type="match status" value="1"/>
</dbReference>
<dbReference type="PANTHER" id="PTHR42827">
    <property type="entry name" value="IRON-SULFUR CLUSTER-BINDING PROTEIN-RELATED"/>
    <property type="match status" value="1"/>
</dbReference>
<keyword evidence="3" id="KW-1185">Reference proteome</keyword>
<feature type="domain" description="4Fe-4S ferredoxin-type" evidence="1">
    <location>
        <begin position="199"/>
        <end position="217"/>
    </location>
</feature>
<accession>A0A845KXI9</accession>
<evidence type="ECO:0000259" key="1">
    <source>
        <dbReference type="PROSITE" id="PS51379"/>
    </source>
</evidence>
<sequence>MKKLMNRLWQICAEKAAEGETGYRAPLLAAVPVTHPRVERLKTAHPELVDPAACLPGARSIVAVFLPFRRELVEANRRADYPTESWARGYVTTNSLLAEIAAAMTAALAEAGIAAETAKPTYDFDKERLIAAWSHKHMAWACGLGEFGRHQMLITPAGTAGRFISLVIDRTVNDGPGIWRPEPGDFGPSAPGLCRETAGCRACERACPTGALSDKPFDRHRCYGFLLEVDRAYDHLPLSDACGFCACAGPCAVIGD</sequence>
<dbReference type="RefSeq" id="WP_161253478.1">
    <property type="nucleotide sequence ID" value="NZ_WXEY01000001.1"/>
</dbReference>
<dbReference type="AlphaFoldDB" id="A0A845KXI9"/>
<evidence type="ECO:0000313" key="3">
    <source>
        <dbReference type="Proteomes" id="UP000463470"/>
    </source>
</evidence>